<evidence type="ECO:0000256" key="2">
    <source>
        <dbReference type="SAM" id="Phobius"/>
    </source>
</evidence>
<evidence type="ECO:0000256" key="1">
    <source>
        <dbReference type="SAM" id="MobiDB-lite"/>
    </source>
</evidence>
<evidence type="ECO:0000313" key="3">
    <source>
        <dbReference type="EMBL" id="ORC89163.1"/>
    </source>
</evidence>
<feature type="transmembrane region" description="Helical" evidence="2">
    <location>
        <begin position="52"/>
        <end position="75"/>
    </location>
</feature>
<dbReference type="RefSeq" id="XP_028883229.1">
    <property type="nucleotide sequence ID" value="XM_029025383.1"/>
</dbReference>
<keyword evidence="2" id="KW-0812">Transmembrane</keyword>
<dbReference type="OrthoDB" id="238856at2759"/>
<dbReference type="GeneID" id="39985163"/>
<dbReference type="AlphaFoldDB" id="A0A1X0NXG0"/>
<protein>
    <recommendedName>
        <fullName evidence="5">Transmembrane protein</fullName>
    </recommendedName>
</protein>
<dbReference type="VEuPathDB" id="TriTrypDB:TM35_000131670"/>
<gene>
    <name evidence="3" type="ORF">TM35_000131670</name>
</gene>
<accession>A0A1X0NXG0</accession>
<keyword evidence="2" id="KW-1133">Transmembrane helix</keyword>
<evidence type="ECO:0008006" key="5">
    <source>
        <dbReference type="Google" id="ProtNLM"/>
    </source>
</evidence>
<name>A0A1X0NXG0_9TRYP</name>
<evidence type="ECO:0000313" key="4">
    <source>
        <dbReference type="Proteomes" id="UP000192257"/>
    </source>
</evidence>
<reference evidence="3 4" key="1">
    <citation type="submission" date="2017-03" db="EMBL/GenBank/DDBJ databases">
        <title>An alternative strategy for trypanosome survival in the mammalian bloodstream revealed through genome and transcriptome analysis of the ubiquitous bovine parasite Trypanosoma (Megatrypanum) theileri.</title>
        <authorList>
            <person name="Kelly S."/>
            <person name="Ivens A."/>
            <person name="Mott A."/>
            <person name="O'Neill E."/>
            <person name="Emms D."/>
            <person name="Macleod O."/>
            <person name="Voorheis P."/>
            <person name="Matthews J."/>
            <person name="Matthews K."/>
            <person name="Carrington M."/>
        </authorList>
    </citation>
    <scope>NUCLEOTIDE SEQUENCE [LARGE SCALE GENOMIC DNA]</scope>
    <source>
        <strain evidence="3">Edinburgh</strain>
    </source>
</reference>
<comment type="caution">
    <text evidence="3">The sequence shown here is derived from an EMBL/GenBank/DDBJ whole genome shotgun (WGS) entry which is preliminary data.</text>
</comment>
<dbReference type="Proteomes" id="UP000192257">
    <property type="component" value="Unassembled WGS sequence"/>
</dbReference>
<dbReference type="EMBL" id="NBCO01000013">
    <property type="protein sequence ID" value="ORC89163.1"/>
    <property type="molecule type" value="Genomic_DNA"/>
</dbReference>
<keyword evidence="4" id="KW-1185">Reference proteome</keyword>
<organism evidence="3 4">
    <name type="scientific">Trypanosoma theileri</name>
    <dbReference type="NCBI Taxonomy" id="67003"/>
    <lineage>
        <taxon>Eukaryota</taxon>
        <taxon>Discoba</taxon>
        <taxon>Euglenozoa</taxon>
        <taxon>Kinetoplastea</taxon>
        <taxon>Metakinetoplastina</taxon>
        <taxon>Trypanosomatida</taxon>
        <taxon>Trypanosomatidae</taxon>
        <taxon>Trypanosoma</taxon>
    </lineage>
</organism>
<keyword evidence="2" id="KW-0472">Membrane</keyword>
<feature type="region of interest" description="Disordered" evidence="1">
    <location>
        <begin position="100"/>
        <end position="124"/>
    </location>
</feature>
<proteinExistence type="predicted"/>
<sequence length="124" mass="15137">MKNKYDIPERIRWYHTLWELRDKEFRTIYLAGKRRQMRIFWKYESHLVYERVIMGFAVATGLFLLCNTNLALALFRMPTEDVNELLKQDVWRKYKNEVNERKDQASKMLEDSSYIHDKNKPLST</sequence>